<keyword evidence="2" id="KW-1133">Transmembrane helix</keyword>
<feature type="region of interest" description="Disordered" evidence="1">
    <location>
        <begin position="334"/>
        <end position="364"/>
    </location>
</feature>
<organism evidence="3 4">
    <name type="scientific">Acrobeloides nanus</name>
    <dbReference type="NCBI Taxonomy" id="290746"/>
    <lineage>
        <taxon>Eukaryota</taxon>
        <taxon>Metazoa</taxon>
        <taxon>Ecdysozoa</taxon>
        <taxon>Nematoda</taxon>
        <taxon>Chromadorea</taxon>
        <taxon>Rhabditida</taxon>
        <taxon>Tylenchina</taxon>
        <taxon>Cephalobomorpha</taxon>
        <taxon>Cephaloboidea</taxon>
        <taxon>Cephalobidae</taxon>
        <taxon>Acrobeloides</taxon>
    </lineage>
</organism>
<evidence type="ECO:0000313" key="4">
    <source>
        <dbReference type="WBParaSite" id="ACRNAN_Path_1440.g5643.t1"/>
    </source>
</evidence>
<feature type="transmembrane region" description="Helical" evidence="2">
    <location>
        <begin position="301"/>
        <end position="325"/>
    </location>
</feature>
<protein>
    <submittedName>
        <fullName evidence="4">Uncharacterized protein</fullName>
    </submittedName>
</protein>
<accession>A0A914C0I6</accession>
<evidence type="ECO:0000313" key="3">
    <source>
        <dbReference type="Proteomes" id="UP000887540"/>
    </source>
</evidence>
<proteinExistence type="predicted"/>
<keyword evidence="2" id="KW-0472">Membrane</keyword>
<keyword evidence="2" id="KW-0812">Transmembrane</keyword>
<dbReference type="WBParaSite" id="ACRNAN_Path_1440.g5643.t1">
    <property type="protein sequence ID" value="ACRNAN_Path_1440.g5643.t1"/>
    <property type="gene ID" value="ACRNAN_Path_1440.g5643"/>
</dbReference>
<feature type="compositionally biased region" description="Polar residues" evidence="1">
    <location>
        <begin position="346"/>
        <end position="364"/>
    </location>
</feature>
<sequence>MPGMNFIPNNKGIDLVPENKNLDTAIEQFSEPLVRFATGGQPVSSDIEQLISSIPNLLVNIPGVGNVDISKLPPQLIDHVLKGGQVPGVSKETLDAIMKQYMQKMYALAANAQNMRTDIQLTPKDYQNAHRFLPPLTKLPQRFVSNVMEGNSLPFLTPNETQVVKDYYIKRLPINQQDYSIANDTNLPFSPQLIQMMKVLPQGYNLSKLPKEVMQQIMKGELPDFTLLPDDILQHIRENADELFGTLSAIPNVTVEEILKKLPAYERPLQPTFSPYDINKVDSGGIIMGQEDDKKRSRLRLLMLILLGFVGVITIVIVAFSCYYVKHNRTPNMPSNGISPDDEFQPRSSSTINTRSSKNSPNVV</sequence>
<reference evidence="4" key="1">
    <citation type="submission" date="2022-11" db="UniProtKB">
        <authorList>
            <consortium name="WormBaseParasite"/>
        </authorList>
    </citation>
    <scope>IDENTIFICATION</scope>
</reference>
<dbReference type="AlphaFoldDB" id="A0A914C0I6"/>
<dbReference type="Proteomes" id="UP000887540">
    <property type="component" value="Unplaced"/>
</dbReference>
<evidence type="ECO:0000256" key="2">
    <source>
        <dbReference type="SAM" id="Phobius"/>
    </source>
</evidence>
<name>A0A914C0I6_9BILA</name>
<evidence type="ECO:0000256" key="1">
    <source>
        <dbReference type="SAM" id="MobiDB-lite"/>
    </source>
</evidence>
<keyword evidence="3" id="KW-1185">Reference proteome</keyword>